<dbReference type="SUPFAM" id="SSF56281">
    <property type="entry name" value="Metallo-hydrolase/oxidoreductase"/>
    <property type="match status" value="1"/>
</dbReference>
<comment type="caution">
    <text evidence="2">The sequence shown here is derived from an EMBL/GenBank/DDBJ whole genome shotgun (WGS) entry which is preliminary data.</text>
</comment>
<feature type="domain" description="Metallo-beta-lactamase" evidence="1">
    <location>
        <begin position="35"/>
        <end position="181"/>
    </location>
</feature>
<dbReference type="EMBL" id="BJYF01000006">
    <property type="protein sequence ID" value="GEN59467.1"/>
    <property type="molecule type" value="Genomic_DNA"/>
</dbReference>
<dbReference type="Pfam" id="PF00753">
    <property type="entry name" value="Lactamase_B"/>
    <property type="match status" value="1"/>
</dbReference>
<reference evidence="2 3" key="1">
    <citation type="submission" date="2019-07" db="EMBL/GenBank/DDBJ databases">
        <title>Whole genome shotgun sequence of Acetobacter nitrogenifigens NBRC 105050.</title>
        <authorList>
            <person name="Hosoyama A."/>
            <person name="Uohara A."/>
            <person name="Ohji S."/>
            <person name="Ichikawa N."/>
        </authorList>
    </citation>
    <scope>NUCLEOTIDE SEQUENCE [LARGE SCALE GENOMIC DNA]</scope>
    <source>
        <strain evidence="2 3">NBRC 105050</strain>
    </source>
</reference>
<dbReference type="Proteomes" id="UP000321635">
    <property type="component" value="Unassembled WGS sequence"/>
</dbReference>
<evidence type="ECO:0000313" key="3">
    <source>
        <dbReference type="Proteomes" id="UP000321635"/>
    </source>
</evidence>
<name>A0A511X947_9PROT</name>
<organism evidence="2 3">
    <name type="scientific">Acetobacter nitrogenifigens DSM 23921 = NBRC 105050</name>
    <dbReference type="NCBI Taxonomy" id="1120919"/>
    <lineage>
        <taxon>Bacteria</taxon>
        <taxon>Pseudomonadati</taxon>
        <taxon>Pseudomonadota</taxon>
        <taxon>Alphaproteobacteria</taxon>
        <taxon>Acetobacterales</taxon>
        <taxon>Acetobacteraceae</taxon>
        <taxon>Acetobacter</taxon>
    </lineage>
</organism>
<dbReference type="STRING" id="1120919.GCA_000429165_01918"/>
<keyword evidence="3" id="KW-1185">Reference proteome</keyword>
<dbReference type="PANTHER" id="PTHR23131">
    <property type="entry name" value="ENDORIBONUCLEASE LACTB2"/>
    <property type="match status" value="1"/>
</dbReference>
<dbReference type="InterPro" id="IPR036866">
    <property type="entry name" value="RibonucZ/Hydroxyglut_hydro"/>
</dbReference>
<evidence type="ECO:0000259" key="1">
    <source>
        <dbReference type="SMART" id="SM00849"/>
    </source>
</evidence>
<dbReference type="InterPro" id="IPR001279">
    <property type="entry name" value="Metallo-B-lactamas"/>
</dbReference>
<dbReference type="GO" id="GO:0016787">
    <property type="term" value="F:hydrolase activity"/>
    <property type="evidence" value="ECO:0007669"/>
    <property type="project" value="UniProtKB-KW"/>
</dbReference>
<keyword evidence="2" id="KW-0378">Hydrolase</keyword>
<gene>
    <name evidence="2" type="ORF">ANI02nite_13510</name>
</gene>
<dbReference type="AlphaFoldDB" id="A0A511X947"/>
<protein>
    <submittedName>
        <fullName evidence="2">MBL fold metallo-hydrolase</fullName>
    </submittedName>
</protein>
<dbReference type="PANTHER" id="PTHR23131:SF0">
    <property type="entry name" value="ENDORIBONUCLEASE LACTB2"/>
    <property type="match status" value="1"/>
</dbReference>
<dbReference type="SMART" id="SM00849">
    <property type="entry name" value="Lactamase_B"/>
    <property type="match status" value="1"/>
</dbReference>
<dbReference type="CDD" id="cd16278">
    <property type="entry name" value="metallo-hydrolase-like_MBL-fold"/>
    <property type="match status" value="1"/>
</dbReference>
<dbReference type="Gene3D" id="3.60.15.10">
    <property type="entry name" value="Ribonuclease Z/Hydroxyacylglutathione hydrolase-like"/>
    <property type="match status" value="2"/>
</dbReference>
<sequence length="263" mass="28858">MKYLEPTPEYGRTIVESEGLIRIVARNPGPMTYHGTNTWLIDTPEGKVVLDPGPDDPEHLRAVLDACGGGTPAIFVTHWHHDHEAGAATLARMSGATVYGGAHGLDVDTFHAPGLRLVKTPGHSMDHVCLDIGGGRLLSGDHIMGWSTTVVPRSPHGDMRLYLDSLQSVLSAGYEAIFSAHGPTITEPEAFVQGLIRARQRKIQQTRGLLTQDWRSEEALRDELYGAMPDKLRRASAEMLGAMLDELELRGEAERGDRGWRVR</sequence>
<dbReference type="OrthoDB" id="9802991at2"/>
<accession>A0A511X947</accession>
<dbReference type="RefSeq" id="WP_051292175.1">
    <property type="nucleotide sequence ID" value="NZ_AUBI01000006.1"/>
</dbReference>
<proteinExistence type="predicted"/>
<evidence type="ECO:0000313" key="2">
    <source>
        <dbReference type="EMBL" id="GEN59467.1"/>
    </source>
</evidence>
<dbReference type="InterPro" id="IPR050662">
    <property type="entry name" value="Sec-metab_biosynth-thioest"/>
</dbReference>